<dbReference type="InterPro" id="IPR036962">
    <property type="entry name" value="Glyco_hydro_3_N_sf"/>
</dbReference>
<evidence type="ECO:0000259" key="6">
    <source>
        <dbReference type="Pfam" id="PF00933"/>
    </source>
</evidence>
<protein>
    <recommendedName>
        <fullName evidence="3">beta-N-acetylhexosaminidase</fullName>
        <ecNumber evidence="3">3.2.1.52</ecNumber>
    </recommendedName>
</protein>
<dbReference type="Gene3D" id="3.20.20.300">
    <property type="entry name" value="Glycoside hydrolase, family 3, N-terminal domain"/>
    <property type="match status" value="1"/>
</dbReference>
<reference evidence="7 8" key="1">
    <citation type="submission" date="2024-04" db="EMBL/GenBank/DDBJ databases">
        <title>Draft genome sequence of Thalassolituus maritimus NBRC 116585.</title>
        <authorList>
            <person name="Miyakawa T."/>
            <person name="Kusuya Y."/>
            <person name="Miura T."/>
        </authorList>
    </citation>
    <scope>NUCLEOTIDE SEQUENCE [LARGE SCALE GENOMIC DNA]</scope>
    <source>
        <strain evidence="7 8">5NW40-0001</strain>
    </source>
</reference>
<dbReference type="InterPro" id="IPR001764">
    <property type="entry name" value="Glyco_hydro_3_N"/>
</dbReference>
<dbReference type="PROSITE" id="PS00775">
    <property type="entry name" value="GLYCOSYL_HYDROL_F3"/>
    <property type="match status" value="1"/>
</dbReference>
<accession>A0ABP9ZZM5</accession>
<dbReference type="PANTHER" id="PTHR30480">
    <property type="entry name" value="BETA-HEXOSAMINIDASE-RELATED"/>
    <property type="match status" value="1"/>
</dbReference>
<feature type="domain" description="Glycoside hydrolase family 3 N-terminal" evidence="6">
    <location>
        <begin position="25"/>
        <end position="306"/>
    </location>
</feature>
<dbReference type="Proteomes" id="UP001481413">
    <property type="component" value="Unassembled WGS sequence"/>
</dbReference>
<evidence type="ECO:0000313" key="7">
    <source>
        <dbReference type="EMBL" id="GAA6145614.1"/>
    </source>
</evidence>
<name>A0ABP9ZZM5_9GAMM</name>
<evidence type="ECO:0000313" key="8">
    <source>
        <dbReference type="Proteomes" id="UP001481413"/>
    </source>
</evidence>
<dbReference type="PANTHER" id="PTHR30480:SF13">
    <property type="entry name" value="BETA-HEXOSAMINIDASE"/>
    <property type="match status" value="1"/>
</dbReference>
<evidence type="ECO:0000256" key="2">
    <source>
        <dbReference type="ARBA" id="ARBA00005336"/>
    </source>
</evidence>
<evidence type="ECO:0000256" key="4">
    <source>
        <dbReference type="ARBA" id="ARBA00022801"/>
    </source>
</evidence>
<keyword evidence="4" id="KW-0378">Hydrolase</keyword>
<comment type="similarity">
    <text evidence="2">Belongs to the glycosyl hydrolase 3 family.</text>
</comment>
<dbReference type="EC" id="3.2.1.52" evidence="3"/>
<dbReference type="InterPro" id="IPR050226">
    <property type="entry name" value="NagZ_Beta-hexosaminidase"/>
</dbReference>
<dbReference type="RefSeq" id="WP_353294635.1">
    <property type="nucleotide sequence ID" value="NZ_BAABWH010000004.1"/>
</dbReference>
<keyword evidence="8" id="KW-1185">Reference proteome</keyword>
<evidence type="ECO:0000256" key="3">
    <source>
        <dbReference type="ARBA" id="ARBA00012663"/>
    </source>
</evidence>
<dbReference type="Pfam" id="PF00933">
    <property type="entry name" value="Glyco_hydro_3"/>
    <property type="match status" value="1"/>
</dbReference>
<proteinExistence type="inferred from homology"/>
<dbReference type="NCBIfam" id="NF003740">
    <property type="entry name" value="PRK05337.1"/>
    <property type="match status" value="1"/>
</dbReference>
<dbReference type="InterPro" id="IPR017853">
    <property type="entry name" value="GH"/>
</dbReference>
<gene>
    <name evidence="7" type="primary">nagZ</name>
    <name evidence="7" type="ORF">NBRC116585_17320</name>
</gene>
<evidence type="ECO:0000256" key="1">
    <source>
        <dbReference type="ARBA" id="ARBA00001231"/>
    </source>
</evidence>
<sequence length="354" mass="38639">MTQSSSFQNINQPVGVVADIEGVSLTVEDREFLKQPEISGLIFFARNYESPEQLKALTRELRELRPDLLLTVDQEGGRVQRFREGFTLFGPMLSYESIYNTAPKQGVELAELAGHLLASELIQHGVDLTYAPVLDIERDLSRVIGDRAFGHNVEAVTELASAWCRGLAKAGMASVGKHFPGHGAVEADSHLELPVDPRVREQLNMDIQPFQSLIARGMLQGLMPAHVVYPAVDPDHTAGFSSLWLRDILRTQIGFTGVIFSDDLSMEGAASGGDFYQRSIAAASAGANALVVCNNRAAATEVVRAVSDLHSHGIEPLSLNNLKPAEQGTCLDEAGKENARQLLAEHQLIRDYKN</sequence>
<organism evidence="7 8">
    <name type="scientific">Thalassolituus maritimus</name>
    <dbReference type="NCBI Taxonomy" id="484498"/>
    <lineage>
        <taxon>Bacteria</taxon>
        <taxon>Pseudomonadati</taxon>
        <taxon>Pseudomonadota</taxon>
        <taxon>Gammaproteobacteria</taxon>
        <taxon>Oceanospirillales</taxon>
        <taxon>Oceanospirillaceae</taxon>
        <taxon>Thalassolituus</taxon>
    </lineage>
</organism>
<evidence type="ECO:0000256" key="5">
    <source>
        <dbReference type="ARBA" id="ARBA00023295"/>
    </source>
</evidence>
<comment type="caution">
    <text evidence="7">The sequence shown here is derived from an EMBL/GenBank/DDBJ whole genome shotgun (WGS) entry which is preliminary data.</text>
</comment>
<keyword evidence="5" id="KW-0326">Glycosidase</keyword>
<dbReference type="InterPro" id="IPR019800">
    <property type="entry name" value="Glyco_hydro_3_AS"/>
</dbReference>
<comment type="catalytic activity">
    <reaction evidence="1">
        <text>Hydrolysis of terminal non-reducing N-acetyl-D-hexosamine residues in N-acetyl-beta-D-hexosaminides.</text>
        <dbReference type="EC" id="3.2.1.52"/>
    </reaction>
</comment>
<dbReference type="SUPFAM" id="SSF51445">
    <property type="entry name" value="(Trans)glycosidases"/>
    <property type="match status" value="1"/>
</dbReference>
<dbReference type="EMBL" id="BAABWH010000004">
    <property type="protein sequence ID" value="GAA6145614.1"/>
    <property type="molecule type" value="Genomic_DNA"/>
</dbReference>